<organism evidence="3">
    <name type="scientific">Odontella aurita</name>
    <dbReference type="NCBI Taxonomy" id="265563"/>
    <lineage>
        <taxon>Eukaryota</taxon>
        <taxon>Sar</taxon>
        <taxon>Stramenopiles</taxon>
        <taxon>Ochrophyta</taxon>
        <taxon>Bacillariophyta</taxon>
        <taxon>Mediophyceae</taxon>
        <taxon>Biddulphiophycidae</taxon>
        <taxon>Eupodiscales</taxon>
        <taxon>Odontellaceae</taxon>
        <taxon>Odontella</taxon>
    </lineage>
</organism>
<feature type="signal peptide" evidence="2">
    <location>
        <begin position="1"/>
        <end position="25"/>
    </location>
</feature>
<evidence type="ECO:0000256" key="2">
    <source>
        <dbReference type="SAM" id="SignalP"/>
    </source>
</evidence>
<gene>
    <name evidence="3" type="ORF">OAUR00152_LOCUS33530</name>
</gene>
<evidence type="ECO:0000256" key="1">
    <source>
        <dbReference type="SAM" id="MobiDB-lite"/>
    </source>
</evidence>
<accession>A0A7S4N9I0</accession>
<feature type="region of interest" description="Disordered" evidence="1">
    <location>
        <begin position="95"/>
        <end position="132"/>
    </location>
</feature>
<evidence type="ECO:0000313" key="3">
    <source>
        <dbReference type="EMBL" id="CAE2273589.1"/>
    </source>
</evidence>
<sequence>MPEFKLKQCSLVLVVLLSHLCGCIGRQDLIRGARINARDDDSLEDPDDSARFQGAKAIFEENSEISVVNTREQDAPHSRFLTNIFAQKLKQKRIRQRQRQQAARERQREREQEQRERERAREQQQKAGLSEVGTSRAKVVDIPIEQTSRINVNKYISSIATVYAGAHQKKSVKISVPPEAMVGDMLLFLVGGSASGKALPNVPTPSMGMEEIGGIGPTDINLKAYYKKVIVSTIGQEFTVSGGKNTYVCIAVLRGVDTINPIYRYDALHNSMDGKEGDAMAPSVGTVPKGAVIAAFLYDDPHISSIIDDQYSMLASFRDGDDGLAVGIGSTDGVKTGPIYATGRGARRGGGHDVTMSFSLRPDLE</sequence>
<feature type="compositionally biased region" description="Basic and acidic residues" evidence="1">
    <location>
        <begin position="102"/>
        <end position="124"/>
    </location>
</feature>
<dbReference type="EMBL" id="HBKQ01048538">
    <property type="protein sequence ID" value="CAE2273589.1"/>
    <property type="molecule type" value="Transcribed_RNA"/>
</dbReference>
<protein>
    <submittedName>
        <fullName evidence="3">Uncharacterized protein</fullName>
    </submittedName>
</protein>
<proteinExistence type="predicted"/>
<feature type="chain" id="PRO_5030756138" evidence="2">
    <location>
        <begin position="26"/>
        <end position="365"/>
    </location>
</feature>
<keyword evidence="2" id="KW-0732">Signal</keyword>
<reference evidence="3" key="1">
    <citation type="submission" date="2021-01" db="EMBL/GenBank/DDBJ databases">
        <authorList>
            <person name="Corre E."/>
            <person name="Pelletier E."/>
            <person name="Niang G."/>
            <person name="Scheremetjew M."/>
            <person name="Finn R."/>
            <person name="Kale V."/>
            <person name="Holt S."/>
            <person name="Cochrane G."/>
            <person name="Meng A."/>
            <person name="Brown T."/>
            <person name="Cohen L."/>
        </authorList>
    </citation>
    <scope>NUCLEOTIDE SEQUENCE</scope>
    <source>
        <strain evidence="3">Isolate 1302-5</strain>
    </source>
</reference>
<dbReference type="AlphaFoldDB" id="A0A7S4N9I0"/>
<name>A0A7S4N9I0_9STRA</name>